<evidence type="ECO:0000256" key="5">
    <source>
        <dbReference type="ARBA" id="ARBA00011233"/>
    </source>
</evidence>
<organism evidence="13 14">
    <name type="scientific">Bordetella genomosp. 5</name>
    <dbReference type="NCBI Taxonomy" id="1395608"/>
    <lineage>
        <taxon>Bacteria</taxon>
        <taxon>Pseudomonadati</taxon>
        <taxon>Pseudomonadota</taxon>
        <taxon>Betaproteobacteria</taxon>
        <taxon>Burkholderiales</taxon>
        <taxon>Alcaligenaceae</taxon>
        <taxon>Bordetella</taxon>
    </lineage>
</organism>
<accession>A0A261THU1</accession>
<evidence type="ECO:0000256" key="9">
    <source>
        <dbReference type="ARBA" id="ARBA00022801"/>
    </source>
</evidence>
<reference evidence="13 14" key="1">
    <citation type="submission" date="2017-05" db="EMBL/GenBank/DDBJ databases">
        <title>Complete and WGS of Bordetella genogroups.</title>
        <authorList>
            <person name="Spilker T."/>
            <person name="LiPuma J."/>
        </authorList>
    </citation>
    <scope>NUCLEOTIDE SEQUENCE [LARGE SCALE GENOMIC DNA]</scope>
    <source>
        <strain evidence="13 14">AU10456</strain>
    </source>
</reference>
<dbReference type="GO" id="GO:0005829">
    <property type="term" value="C:cytosol"/>
    <property type="evidence" value="ECO:0007669"/>
    <property type="project" value="TreeGrafter"/>
</dbReference>
<comment type="function">
    <text evidence="12">Specifically catalyzes the dephosphorylation of 2-phosphoglycolate. Is involved in the dissimilation of the intracellular 2-phosphoglycolate formed during the DNA repair of 3'-phosphoglycolate ends, a major class of DNA lesions induced by oxidative stress.</text>
</comment>
<sequence length="224" mass="24025">MSALVLFDFDGTLADTAPDLAAAANQQRVRRGLAPLPYETLRPVASQGARGLLRVALELTPGHPDYEPTRLQFLEDYAAGSTVHSRLFPGIAALLEKLRDRGLSWGIVTNKVTHLTLPIVAYLGLNEHSAVLVCGDTTAHAKPHPLPLLHAAEQAGFAPDRCVYVGDDLRDIQSAHAAGMPAIAAAYGYVGQDEDCTTWLAEATVHTPDALWPAIESLLPDDLH</sequence>
<dbReference type="InterPro" id="IPR037512">
    <property type="entry name" value="PGPase_prok"/>
</dbReference>
<evidence type="ECO:0000256" key="12">
    <source>
        <dbReference type="ARBA" id="ARBA00059247"/>
    </source>
</evidence>
<comment type="caution">
    <text evidence="13">The sequence shown here is derived from an EMBL/GenBank/DDBJ whole genome shotgun (WGS) entry which is preliminary data.</text>
</comment>
<dbReference type="AlphaFoldDB" id="A0A261THU1"/>
<comment type="cofactor">
    <cofactor evidence="2">
        <name>Mg(2+)</name>
        <dbReference type="ChEBI" id="CHEBI:18420"/>
    </cofactor>
</comment>
<dbReference type="EC" id="3.1.3.18" evidence="6"/>
<protein>
    <recommendedName>
        <fullName evidence="6">phosphoglycolate phosphatase</fullName>
        <ecNumber evidence="6">3.1.3.18</ecNumber>
    </recommendedName>
</protein>
<dbReference type="FunFam" id="3.40.50.1000:FF:000022">
    <property type="entry name" value="Phosphoglycolate phosphatase"/>
    <property type="match status" value="1"/>
</dbReference>
<gene>
    <name evidence="13" type="ORF">CAL25_14285</name>
</gene>
<dbReference type="Gene3D" id="3.40.50.1000">
    <property type="entry name" value="HAD superfamily/HAD-like"/>
    <property type="match status" value="1"/>
</dbReference>
<evidence type="ECO:0000313" key="13">
    <source>
        <dbReference type="EMBL" id="OZI49204.1"/>
    </source>
</evidence>
<evidence type="ECO:0000313" key="14">
    <source>
        <dbReference type="Proteomes" id="UP000216913"/>
    </source>
</evidence>
<keyword evidence="14" id="KW-1185">Reference proteome</keyword>
<dbReference type="SFLD" id="SFLDS00003">
    <property type="entry name" value="Haloacid_Dehalogenase"/>
    <property type="match status" value="1"/>
</dbReference>
<dbReference type="NCBIfam" id="TIGR01549">
    <property type="entry name" value="HAD-SF-IA-v1"/>
    <property type="match status" value="1"/>
</dbReference>
<dbReference type="InterPro" id="IPR050155">
    <property type="entry name" value="HAD-like_hydrolase_sf"/>
</dbReference>
<evidence type="ECO:0000256" key="2">
    <source>
        <dbReference type="ARBA" id="ARBA00001946"/>
    </source>
</evidence>
<dbReference type="SFLD" id="SFLDG01129">
    <property type="entry name" value="C1.5:_HAD__Beta-PGM__Phosphata"/>
    <property type="match status" value="1"/>
</dbReference>
<comment type="pathway">
    <text evidence="3">Organic acid metabolism; glycolate biosynthesis; glycolate from 2-phosphoglycolate: step 1/1.</text>
</comment>
<name>A0A261THU1_9BORD</name>
<evidence type="ECO:0000256" key="7">
    <source>
        <dbReference type="ARBA" id="ARBA00022567"/>
    </source>
</evidence>
<dbReference type="GO" id="GO:0046872">
    <property type="term" value="F:metal ion binding"/>
    <property type="evidence" value="ECO:0007669"/>
    <property type="project" value="UniProtKB-KW"/>
</dbReference>
<comment type="catalytic activity">
    <reaction evidence="1">
        <text>2-phosphoglycolate + H2O = glycolate + phosphate</text>
        <dbReference type="Rhea" id="RHEA:14369"/>
        <dbReference type="ChEBI" id="CHEBI:15377"/>
        <dbReference type="ChEBI" id="CHEBI:29805"/>
        <dbReference type="ChEBI" id="CHEBI:43474"/>
        <dbReference type="ChEBI" id="CHEBI:58033"/>
        <dbReference type="EC" id="3.1.3.18"/>
    </reaction>
</comment>
<keyword evidence="8" id="KW-0479">Metal-binding</keyword>
<dbReference type="OrthoDB" id="9776368at2"/>
<dbReference type="PANTHER" id="PTHR43434:SF23">
    <property type="entry name" value="PHOSPHOGLYCOLATE PHOSPHATASE"/>
    <property type="match status" value="1"/>
</dbReference>
<dbReference type="NCBIfam" id="TIGR01509">
    <property type="entry name" value="HAD-SF-IA-v3"/>
    <property type="match status" value="1"/>
</dbReference>
<evidence type="ECO:0000256" key="4">
    <source>
        <dbReference type="ARBA" id="ARBA00006171"/>
    </source>
</evidence>
<dbReference type="RefSeq" id="WP_094801012.1">
    <property type="nucleotide sequence ID" value="NZ_NEVP01000008.1"/>
</dbReference>
<dbReference type="InterPro" id="IPR036412">
    <property type="entry name" value="HAD-like_sf"/>
</dbReference>
<evidence type="ECO:0000256" key="1">
    <source>
        <dbReference type="ARBA" id="ARBA00000830"/>
    </source>
</evidence>
<dbReference type="InterPro" id="IPR041492">
    <property type="entry name" value="HAD_2"/>
</dbReference>
<evidence type="ECO:0000256" key="8">
    <source>
        <dbReference type="ARBA" id="ARBA00022723"/>
    </source>
</evidence>
<evidence type="ECO:0000256" key="11">
    <source>
        <dbReference type="ARBA" id="ARBA00023277"/>
    </source>
</evidence>
<keyword evidence="11" id="KW-0119">Carbohydrate metabolism</keyword>
<keyword evidence="7" id="KW-0113">Calvin cycle</keyword>
<keyword evidence="9" id="KW-0378">Hydrolase</keyword>
<comment type="similarity">
    <text evidence="4">Belongs to the HAD-like hydrolase superfamily. CbbY/CbbZ/Gph/YieH family.</text>
</comment>
<dbReference type="InterPro" id="IPR006439">
    <property type="entry name" value="HAD-SF_hydro_IA"/>
</dbReference>
<dbReference type="InterPro" id="IPR023198">
    <property type="entry name" value="PGP-like_dom2"/>
</dbReference>
<dbReference type="GO" id="GO:0008967">
    <property type="term" value="F:phosphoglycolate phosphatase activity"/>
    <property type="evidence" value="ECO:0007669"/>
    <property type="project" value="UniProtKB-EC"/>
</dbReference>
<dbReference type="Pfam" id="PF13419">
    <property type="entry name" value="HAD_2"/>
    <property type="match status" value="1"/>
</dbReference>
<keyword evidence="10" id="KW-0460">Magnesium</keyword>
<dbReference type="NCBIfam" id="TIGR01449">
    <property type="entry name" value="PGP_bact"/>
    <property type="match status" value="1"/>
</dbReference>
<evidence type="ECO:0000256" key="3">
    <source>
        <dbReference type="ARBA" id="ARBA00004818"/>
    </source>
</evidence>
<dbReference type="GO" id="GO:0006281">
    <property type="term" value="P:DNA repair"/>
    <property type="evidence" value="ECO:0007669"/>
    <property type="project" value="TreeGrafter"/>
</dbReference>
<dbReference type="Gene3D" id="1.10.150.240">
    <property type="entry name" value="Putative phosphatase, domain 2"/>
    <property type="match status" value="1"/>
</dbReference>
<evidence type="ECO:0000256" key="6">
    <source>
        <dbReference type="ARBA" id="ARBA00013078"/>
    </source>
</evidence>
<dbReference type="EMBL" id="NEVP01000008">
    <property type="protein sequence ID" value="OZI49204.1"/>
    <property type="molecule type" value="Genomic_DNA"/>
</dbReference>
<proteinExistence type="inferred from homology"/>
<dbReference type="PANTHER" id="PTHR43434">
    <property type="entry name" value="PHOSPHOGLYCOLATE PHOSPHATASE"/>
    <property type="match status" value="1"/>
</dbReference>
<dbReference type="InterPro" id="IPR023214">
    <property type="entry name" value="HAD_sf"/>
</dbReference>
<dbReference type="Proteomes" id="UP000216913">
    <property type="component" value="Unassembled WGS sequence"/>
</dbReference>
<dbReference type="SUPFAM" id="SSF56784">
    <property type="entry name" value="HAD-like"/>
    <property type="match status" value="1"/>
</dbReference>
<dbReference type="GO" id="GO:0019253">
    <property type="term" value="P:reductive pentose-phosphate cycle"/>
    <property type="evidence" value="ECO:0007669"/>
    <property type="project" value="UniProtKB-KW"/>
</dbReference>
<evidence type="ECO:0000256" key="10">
    <source>
        <dbReference type="ARBA" id="ARBA00022842"/>
    </source>
</evidence>
<comment type="subunit">
    <text evidence="5">Homotrimer.</text>
</comment>